<comment type="caution">
    <text evidence="4">The sequence shown here is derived from an EMBL/GenBank/DDBJ whole genome shotgun (WGS) entry which is preliminary data.</text>
</comment>
<evidence type="ECO:0000313" key="6">
    <source>
        <dbReference type="Proteomes" id="UP000031980"/>
    </source>
</evidence>
<gene>
    <name evidence="4" type="ORF">BA92_04715</name>
    <name evidence="3" type="ORF">IE90_10775</name>
</gene>
<dbReference type="Pfam" id="PF13568">
    <property type="entry name" value="OMP_b-brl_2"/>
    <property type="match status" value="1"/>
</dbReference>
<dbReference type="SUPFAM" id="SSF56925">
    <property type="entry name" value="OMPA-like"/>
    <property type="match status" value="1"/>
</dbReference>
<evidence type="ECO:0000313" key="4">
    <source>
        <dbReference type="EMBL" id="KIO45760.1"/>
    </source>
</evidence>
<sequence>MKKLVVLSLFCLFSVVTMAQSLPISIGIHGGWNDTKIKVKDLKVESHGGYMFGAFVRVNFGKIYLEPALNFAHKETQAKDKATNEKRNLKYSSIDIPVMVGYYLLKLPVVKLRGFVGPVASFITKDVKIKGLSKDYFDTDKMMWNGKVGAGVDVWKVTFDVDYEFGLKKFGDGVKAPSTVNLTLGFKII</sequence>
<dbReference type="RefSeq" id="WP_041504071.1">
    <property type="nucleotide sequence ID" value="NZ_JPIT01000031.1"/>
</dbReference>
<evidence type="ECO:0000259" key="2">
    <source>
        <dbReference type="Pfam" id="PF13568"/>
    </source>
</evidence>
<name>A0A0C3R6T3_9PORP</name>
<dbReference type="EMBL" id="JPIT01000031">
    <property type="protein sequence ID" value="KIO43596.1"/>
    <property type="molecule type" value="Genomic_DNA"/>
</dbReference>
<reference evidence="4 6" key="1">
    <citation type="submission" date="2014-07" db="EMBL/GenBank/DDBJ databases">
        <title>Porphyromonadaceae bacterium OUH 308042 = ATCC BAA-2681 = DSM 28342 draft genome.</title>
        <authorList>
            <person name="Sydenham T.V."/>
            <person name="Hasman H."/>
            <person name="Justensen U.S."/>
        </authorList>
    </citation>
    <scope>NUCLEOTIDE SEQUENCE [LARGE SCALE GENOMIC DNA]</scope>
    <source>
        <strain evidence="4 6">OUH 308042</strain>
    </source>
</reference>
<feature type="chain" id="PRO_5043118981" description="Outer membrane protein beta-barrel domain-containing protein" evidence="1">
    <location>
        <begin position="20"/>
        <end position="189"/>
    </location>
</feature>
<dbReference type="InterPro" id="IPR025665">
    <property type="entry name" value="Beta-barrel_OMP_2"/>
</dbReference>
<protein>
    <recommendedName>
        <fullName evidence="2">Outer membrane protein beta-barrel domain-containing protein</fullName>
    </recommendedName>
</protein>
<evidence type="ECO:0000256" key="1">
    <source>
        <dbReference type="SAM" id="SignalP"/>
    </source>
</evidence>
<dbReference type="Proteomes" id="UP000031980">
    <property type="component" value="Unassembled WGS sequence"/>
</dbReference>
<dbReference type="OrthoDB" id="1001536at2"/>
<keyword evidence="1" id="KW-0732">Signal</keyword>
<keyword evidence="6" id="KW-1185">Reference proteome</keyword>
<feature type="signal peptide" evidence="1">
    <location>
        <begin position="1"/>
        <end position="19"/>
    </location>
</feature>
<evidence type="ECO:0000313" key="5">
    <source>
        <dbReference type="Proteomes" id="UP000031937"/>
    </source>
</evidence>
<dbReference type="AlphaFoldDB" id="A0A0C3R6T3"/>
<reference evidence="3 5" key="2">
    <citation type="submission" date="2014-07" db="EMBL/GenBank/DDBJ databases">
        <title>Porphyromonadaceae bacterium OUH 334697 = ATCC BAA-2682 = DSM 28341 draft genome.</title>
        <authorList>
            <person name="Sydenham T.V."/>
            <person name="Hasman H."/>
            <person name="Justesen U.S."/>
        </authorList>
    </citation>
    <scope>NUCLEOTIDE SEQUENCE [LARGE SCALE GENOMIC DNA]</scope>
    <source>
        <strain evidence="3 5">OUH 334697</strain>
    </source>
</reference>
<feature type="domain" description="Outer membrane protein beta-barrel" evidence="2">
    <location>
        <begin position="19"/>
        <end position="169"/>
    </location>
</feature>
<evidence type="ECO:0000313" key="3">
    <source>
        <dbReference type="EMBL" id="KIO43596.1"/>
    </source>
</evidence>
<accession>A0A0C3R6T3</accession>
<dbReference type="EMBL" id="JPIU01000037">
    <property type="protein sequence ID" value="KIO45760.1"/>
    <property type="molecule type" value="Genomic_DNA"/>
</dbReference>
<proteinExistence type="predicted"/>
<dbReference type="Proteomes" id="UP000031937">
    <property type="component" value="Unassembled WGS sequence"/>
</dbReference>
<organism evidence="4 6">
    <name type="scientific">Sanguibacteroides justesenii</name>
    <dbReference type="NCBI Taxonomy" id="1547597"/>
    <lineage>
        <taxon>Bacteria</taxon>
        <taxon>Pseudomonadati</taxon>
        <taxon>Bacteroidota</taxon>
        <taxon>Bacteroidia</taxon>
        <taxon>Bacteroidales</taxon>
        <taxon>Porphyromonadaceae</taxon>
        <taxon>Sanguibacteroides</taxon>
    </lineage>
</organism>
<dbReference type="InterPro" id="IPR011250">
    <property type="entry name" value="OMP/PagP_B-barrel"/>
</dbReference>